<gene>
    <name evidence="4" type="ORF">G3I70_15350</name>
</gene>
<dbReference type="GO" id="GO:0016627">
    <property type="term" value="F:oxidoreductase activity, acting on the CH-CH group of donors"/>
    <property type="evidence" value="ECO:0007669"/>
    <property type="project" value="InterPro"/>
</dbReference>
<dbReference type="AlphaFoldDB" id="A0A6L9QGQ5"/>
<organism evidence="4 5">
    <name type="scientific">Actinomadura bangladeshensis</name>
    <dbReference type="NCBI Taxonomy" id="453573"/>
    <lineage>
        <taxon>Bacteria</taxon>
        <taxon>Bacillati</taxon>
        <taxon>Actinomycetota</taxon>
        <taxon>Actinomycetes</taxon>
        <taxon>Streptosporangiales</taxon>
        <taxon>Thermomonosporaceae</taxon>
        <taxon>Actinomadura</taxon>
    </lineage>
</organism>
<feature type="region of interest" description="Disordered" evidence="2">
    <location>
        <begin position="53"/>
        <end position="77"/>
    </location>
</feature>
<dbReference type="InterPro" id="IPR036250">
    <property type="entry name" value="AcylCo_DH-like_C"/>
</dbReference>
<feature type="domain" description="Acyl-CoA dehydrogenase/oxidase C-terminal" evidence="3">
    <location>
        <begin position="2"/>
        <end position="57"/>
    </location>
</feature>
<name>A0A6L9QGQ5_9ACTN</name>
<comment type="caution">
    <text evidence="4">The sequence shown here is derived from an EMBL/GenBank/DDBJ whole genome shotgun (WGS) entry which is preliminary data.</text>
</comment>
<dbReference type="RefSeq" id="WP_163056635.1">
    <property type="nucleotide sequence ID" value="NZ_JAAGLI010000379.1"/>
</dbReference>
<reference evidence="4 5" key="1">
    <citation type="submission" date="2020-01" db="EMBL/GenBank/DDBJ databases">
        <title>Insect and environment-associated Actinomycetes.</title>
        <authorList>
            <person name="Currrie C."/>
            <person name="Chevrette M."/>
            <person name="Carlson C."/>
            <person name="Stubbendieck R."/>
            <person name="Wendt-Pienkowski E."/>
        </authorList>
    </citation>
    <scope>NUCLEOTIDE SEQUENCE [LARGE SCALE GENOMIC DNA]</scope>
    <source>
        <strain evidence="4 5">SID10258</strain>
    </source>
</reference>
<dbReference type="Proteomes" id="UP000475532">
    <property type="component" value="Unassembled WGS sequence"/>
</dbReference>
<proteinExistence type="predicted"/>
<evidence type="ECO:0000313" key="4">
    <source>
        <dbReference type="EMBL" id="NEA23853.1"/>
    </source>
</evidence>
<dbReference type="InterPro" id="IPR009075">
    <property type="entry name" value="AcylCo_DH/oxidase_C"/>
</dbReference>
<evidence type="ECO:0000256" key="2">
    <source>
        <dbReference type="SAM" id="MobiDB-lite"/>
    </source>
</evidence>
<evidence type="ECO:0000256" key="1">
    <source>
        <dbReference type="ARBA" id="ARBA00022630"/>
    </source>
</evidence>
<accession>A0A6L9QGQ5</accession>
<protein>
    <recommendedName>
        <fullName evidence="3">Acyl-CoA dehydrogenase/oxidase C-terminal domain-containing protein</fullName>
    </recommendedName>
</protein>
<evidence type="ECO:0000259" key="3">
    <source>
        <dbReference type="Pfam" id="PF00441"/>
    </source>
</evidence>
<dbReference type="Pfam" id="PF00441">
    <property type="entry name" value="Acyl-CoA_dh_1"/>
    <property type="match status" value="1"/>
</dbReference>
<sequence length="110" mass="11396">MLTASAARAFDRGEPGGVEAAMAKYTAFEAASTALDAAMQTLGGNGMSREYGLATLHGAGPPLPDRSGQLGEAAEPHRAQAAVAAEVVLMCVRREAPWSGRRCRVLRGTP</sequence>
<evidence type="ECO:0000313" key="5">
    <source>
        <dbReference type="Proteomes" id="UP000475532"/>
    </source>
</evidence>
<dbReference type="Gene3D" id="1.20.140.10">
    <property type="entry name" value="Butyryl-CoA Dehydrogenase, subunit A, domain 3"/>
    <property type="match status" value="1"/>
</dbReference>
<dbReference type="EMBL" id="JAAGLI010000379">
    <property type="protein sequence ID" value="NEA23853.1"/>
    <property type="molecule type" value="Genomic_DNA"/>
</dbReference>
<keyword evidence="1" id="KW-0285">Flavoprotein</keyword>
<dbReference type="SUPFAM" id="SSF47203">
    <property type="entry name" value="Acyl-CoA dehydrogenase C-terminal domain-like"/>
    <property type="match status" value="1"/>
</dbReference>